<keyword evidence="3" id="KW-1185">Reference proteome</keyword>
<reference evidence="2 3" key="1">
    <citation type="journal article" date="2018" name="Front. Plant Sci.">
        <title>Red Clover (Trifolium pratense) and Zigzag Clover (T. medium) - A Picture of Genomic Similarities and Differences.</title>
        <authorList>
            <person name="Dluhosova J."/>
            <person name="Istvanek J."/>
            <person name="Nedelnik J."/>
            <person name="Repkova J."/>
        </authorList>
    </citation>
    <scope>NUCLEOTIDE SEQUENCE [LARGE SCALE GENOMIC DNA]</scope>
    <source>
        <strain evidence="3">cv. 10/8</strain>
        <tissue evidence="2">Leaf</tissue>
    </source>
</reference>
<dbReference type="AlphaFoldDB" id="A0A392SDC6"/>
<feature type="compositionally biased region" description="Polar residues" evidence="1">
    <location>
        <begin position="1"/>
        <end position="18"/>
    </location>
</feature>
<proteinExistence type="predicted"/>
<protein>
    <submittedName>
        <fullName evidence="2">Uncharacterized protein</fullName>
    </submittedName>
</protein>
<comment type="caution">
    <text evidence="2">The sequence shown here is derived from an EMBL/GenBank/DDBJ whole genome shotgun (WGS) entry which is preliminary data.</text>
</comment>
<dbReference type="EMBL" id="LXQA010360412">
    <property type="protein sequence ID" value="MCI46649.1"/>
    <property type="molecule type" value="Genomic_DNA"/>
</dbReference>
<sequence length="82" mass="9106">ASAQPHQYVTPSAPQTGSVRKHFAGHDDRVVLEHRLCSSPADGNLITEGSSCSAVVKMGKMMQRAKKVRTMEVNFPNRRWEV</sequence>
<name>A0A392SDC6_9FABA</name>
<evidence type="ECO:0000313" key="3">
    <source>
        <dbReference type="Proteomes" id="UP000265520"/>
    </source>
</evidence>
<accession>A0A392SDC6</accession>
<organism evidence="2 3">
    <name type="scientific">Trifolium medium</name>
    <dbReference type="NCBI Taxonomy" id="97028"/>
    <lineage>
        <taxon>Eukaryota</taxon>
        <taxon>Viridiplantae</taxon>
        <taxon>Streptophyta</taxon>
        <taxon>Embryophyta</taxon>
        <taxon>Tracheophyta</taxon>
        <taxon>Spermatophyta</taxon>
        <taxon>Magnoliopsida</taxon>
        <taxon>eudicotyledons</taxon>
        <taxon>Gunneridae</taxon>
        <taxon>Pentapetalae</taxon>
        <taxon>rosids</taxon>
        <taxon>fabids</taxon>
        <taxon>Fabales</taxon>
        <taxon>Fabaceae</taxon>
        <taxon>Papilionoideae</taxon>
        <taxon>50 kb inversion clade</taxon>
        <taxon>NPAAA clade</taxon>
        <taxon>Hologalegina</taxon>
        <taxon>IRL clade</taxon>
        <taxon>Trifolieae</taxon>
        <taxon>Trifolium</taxon>
    </lineage>
</organism>
<feature type="region of interest" description="Disordered" evidence="1">
    <location>
        <begin position="1"/>
        <end position="20"/>
    </location>
</feature>
<feature type="non-terminal residue" evidence="2">
    <location>
        <position position="1"/>
    </location>
</feature>
<evidence type="ECO:0000256" key="1">
    <source>
        <dbReference type="SAM" id="MobiDB-lite"/>
    </source>
</evidence>
<evidence type="ECO:0000313" key="2">
    <source>
        <dbReference type="EMBL" id="MCI46649.1"/>
    </source>
</evidence>
<dbReference type="Proteomes" id="UP000265520">
    <property type="component" value="Unassembled WGS sequence"/>
</dbReference>